<dbReference type="AlphaFoldDB" id="A0A0V1H1J1"/>
<proteinExistence type="predicted"/>
<dbReference type="Proteomes" id="UP000055024">
    <property type="component" value="Unassembled WGS sequence"/>
</dbReference>
<keyword evidence="2" id="KW-1185">Reference proteome</keyword>
<evidence type="ECO:0000313" key="1">
    <source>
        <dbReference type="EMBL" id="KRZ04460.1"/>
    </source>
</evidence>
<protein>
    <submittedName>
        <fullName evidence="1">Uncharacterized protein</fullName>
    </submittedName>
</protein>
<name>A0A0V1H1J1_9BILA</name>
<comment type="caution">
    <text evidence="1">The sequence shown here is derived from an EMBL/GenBank/DDBJ whole genome shotgun (WGS) entry which is preliminary data.</text>
</comment>
<gene>
    <name evidence="1" type="ORF">T11_17784</name>
</gene>
<sequence>MRHNNQKTVVTIRQFSISSRHNHFIALLAVKDVISSSFGTATCRLEFISHTFKEFDHCCTDKTLYGGFSPMEDANGLTSTTYLHLLSSQERIQLSHTRTATEQHNQRTAHNAKRQLRSLAFRACFYTGFKFVDGRERKETPSTNLNISLTHASIKIAAESERAQLLVDVLCGTLVVLLRCCARVRFGCVPAKTTSEDMLCSLIHSHLPLVKMRRKVFCRSNDQPL</sequence>
<dbReference type="EMBL" id="JYDP01000164">
    <property type="protein sequence ID" value="KRZ04460.1"/>
    <property type="molecule type" value="Genomic_DNA"/>
</dbReference>
<organism evidence="1 2">
    <name type="scientific">Trichinella zimbabwensis</name>
    <dbReference type="NCBI Taxonomy" id="268475"/>
    <lineage>
        <taxon>Eukaryota</taxon>
        <taxon>Metazoa</taxon>
        <taxon>Ecdysozoa</taxon>
        <taxon>Nematoda</taxon>
        <taxon>Enoplea</taxon>
        <taxon>Dorylaimia</taxon>
        <taxon>Trichinellida</taxon>
        <taxon>Trichinellidae</taxon>
        <taxon>Trichinella</taxon>
    </lineage>
</organism>
<evidence type="ECO:0000313" key="2">
    <source>
        <dbReference type="Proteomes" id="UP000055024"/>
    </source>
</evidence>
<reference evidence="1 2" key="1">
    <citation type="submission" date="2015-01" db="EMBL/GenBank/DDBJ databases">
        <title>Evolution of Trichinella species and genotypes.</title>
        <authorList>
            <person name="Korhonen P.K."/>
            <person name="Edoardo P."/>
            <person name="Giuseppe L.R."/>
            <person name="Gasser R.B."/>
        </authorList>
    </citation>
    <scope>NUCLEOTIDE SEQUENCE [LARGE SCALE GENOMIC DNA]</scope>
    <source>
        <strain evidence="1">ISS1029</strain>
    </source>
</reference>
<accession>A0A0V1H1J1</accession>